<gene>
    <name evidence="8" type="primary">folB</name>
    <name evidence="8" type="ORF">MKP09_14485</name>
</gene>
<evidence type="ECO:0000256" key="6">
    <source>
        <dbReference type="RuleBase" id="RU362079"/>
    </source>
</evidence>
<dbReference type="NCBIfam" id="TIGR00525">
    <property type="entry name" value="folB"/>
    <property type="match status" value="1"/>
</dbReference>
<comment type="function">
    <text evidence="6">Catalyzes the conversion of 7,8-dihydroneopterin to 6-hydroxymethyl-7,8-dihydropterin.</text>
</comment>
<accession>A0ABS9SL12</accession>
<evidence type="ECO:0000259" key="7">
    <source>
        <dbReference type="SMART" id="SM00905"/>
    </source>
</evidence>
<dbReference type="Proteomes" id="UP001202248">
    <property type="component" value="Unassembled WGS sequence"/>
</dbReference>
<dbReference type="InterPro" id="IPR006156">
    <property type="entry name" value="Dihydroneopterin_aldolase"/>
</dbReference>
<dbReference type="GO" id="GO:0004150">
    <property type="term" value="F:dihydroneopterin aldolase activity"/>
    <property type="evidence" value="ECO:0007669"/>
    <property type="project" value="UniProtKB-EC"/>
</dbReference>
<dbReference type="RefSeq" id="WP_240830716.1">
    <property type="nucleotide sequence ID" value="NZ_JAKWBL010000003.1"/>
</dbReference>
<dbReference type="InterPro" id="IPR006157">
    <property type="entry name" value="FolB_dom"/>
</dbReference>
<evidence type="ECO:0000256" key="5">
    <source>
        <dbReference type="ARBA" id="ARBA00023239"/>
    </source>
</evidence>
<dbReference type="Gene3D" id="3.30.1130.10">
    <property type="match status" value="1"/>
</dbReference>
<reference evidence="8 9" key="1">
    <citation type="submission" date="2022-02" db="EMBL/GenBank/DDBJ databases">
        <authorList>
            <person name="Min J."/>
        </authorList>
    </citation>
    <scope>NUCLEOTIDE SEQUENCE [LARGE SCALE GENOMIC DNA]</scope>
    <source>
        <strain evidence="8 9">GR10-1</strain>
    </source>
</reference>
<keyword evidence="9" id="KW-1185">Reference proteome</keyword>
<organism evidence="8 9">
    <name type="scientific">Niabella ginsengisoli</name>
    <dbReference type="NCBI Taxonomy" id="522298"/>
    <lineage>
        <taxon>Bacteria</taxon>
        <taxon>Pseudomonadati</taxon>
        <taxon>Bacteroidota</taxon>
        <taxon>Chitinophagia</taxon>
        <taxon>Chitinophagales</taxon>
        <taxon>Chitinophagaceae</taxon>
        <taxon>Niabella</taxon>
    </lineage>
</organism>
<dbReference type="EC" id="4.1.2.25" evidence="6"/>
<comment type="similarity">
    <text evidence="3 6">Belongs to the DHNA family.</text>
</comment>
<evidence type="ECO:0000256" key="1">
    <source>
        <dbReference type="ARBA" id="ARBA00001353"/>
    </source>
</evidence>
<evidence type="ECO:0000313" key="8">
    <source>
        <dbReference type="EMBL" id="MCH5599027.1"/>
    </source>
</evidence>
<dbReference type="SUPFAM" id="SSF55620">
    <property type="entry name" value="Tetrahydrobiopterin biosynthesis enzymes-like"/>
    <property type="match status" value="1"/>
</dbReference>
<dbReference type="InterPro" id="IPR043133">
    <property type="entry name" value="GTP-CH-I_C/QueF"/>
</dbReference>
<evidence type="ECO:0000256" key="3">
    <source>
        <dbReference type="ARBA" id="ARBA00005708"/>
    </source>
</evidence>
<protein>
    <recommendedName>
        <fullName evidence="6">7,8-dihydroneopterin aldolase</fullName>
        <ecNumber evidence="6">4.1.2.25</ecNumber>
    </recommendedName>
</protein>
<keyword evidence="4 6" id="KW-0289">Folate biosynthesis</keyword>
<dbReference type="PANTHER" id="PTHR42844:SF1">
    <property type="entry name" value="DIHYDRONEOPTERIN ALDOLASE 1-RELATED"/>
    <property type="match status" value="1"/>
</dbReference>
<comment type="catalytic activity">
    <reaction evidence="1 6">
        <text>7,8-dihydroneopterin = 6-hydroxymethyl-7,8-dihydropterin + glycolaldehyde</text>
        <dbReference type="Rhea" id="RHEA:10540"/>
        <dbReference type="ChEBI" id="CHEBI:17001"/>
        <dbReference type="ChEBI" id="CHEBI:17071"/>
        <dbReference type="ChEBI" id="CHEBI:44841"/>
        <dbReference type="EC" id="4.1.2.25"/>
    </reaction>
</comment>
<dbReference type="SMART" id="SM00905">
    <property type="entry name" value="FolB"/>
    <property type="match status" value="1"/>
</dbReference>
<feature type="domain" description="Dihydroneopterin aldolase/epimerase" evidence="7">
    <location>
        <begin position="5"/>
        <end position="116"/>
    </location>
</feature>
<dbReference type="PANTHER" id="PTHR42844">
    <property type="entry name" value="DIHYDRONEOPTERIN ALDOLASE 1-RELATED"/>
    <property type="match status" value="1"/>
</dbReference>
<evidence type="ECO:0000256" key="2">
    <source>
        <dbReference type="ARBA" id="ARBA00005013"/>
    </source>
</evidence>
<dbReference type="NCBIfam" id="TIGR00526">
    <property type="entry name" value="folB_dom"/>
    <property type="match status" value="1"/>
</dbReference>
<dbReference type="Pfam" id="PF02152">
    <property type="entry name" value="FolB"/>
    <property type="match status" value="1"/>
</dbReference>
<name>A0ABS9SL12_9BACT</name>
<sequence length="118" mass="13958">MLITLHLEKLQFFAYHGMYEEEKKLGNEFELNISASFFSTESIVSEIDETINYAEIYELAKTEMLQPRELLEAFLTQLAEKIKEQFPQIVKLKMSLYKLQMPLTHFQGRIGVEIEKEY</sequence>
<comment type="caution">
    <text evidence="8">The sequence shown here is derived from an EMBL/GenBank/DDBJ whole genome shotgun (WGS) entry which is preliminary data.</text>
</comment>
<evidence type="ECO:0000313" key="9">
    <source>
        <dbReference type="Proteomes" id="UP001202248"/>
    </source>
</evidence>
<keyword evidence="5 6" id="KW-0456">Lyase</keyword>
<proteinExistence type="inferred from homology"/>
<dbReference type="EMBL" id="JAKWBL010000003">
    <property type="protein sequence ID" value="MCH5599027.1"/>
    <property type="molecule type" value="Genomic_DNA"/>
</dbReference>
<evidence type="ECO:0000256" key="4">
    <source>
        <dbReference type="ARBA" id="ARBA00022909"/>
    </source>
</evidence>
<comment type="pathway">
    <text evidence="2 6">Cofactor biosynthesis; tetrahydrofolate biosynthesis; 2-amino-4-hydroxy-6-hydroxymethyl-7,8-dihydropteridine diphosphate from 7,8-dihydroneopterin triphosphate: step 3/4.</text>
</comment>